<keyword evidence="4 6" id="KW-1133">Transmembrane helix</keyword>
<gene>
    <name evidence="7" type="ORF">V3330_09835</name>
</gene>
<keyword evidence="5 6" id="KW-0472">Membrane</keyword>
<evidence type="ECO:0000256" key="2">
    <source>
        <dbReference type="ARBA" id="ARBA00022475"/>
    </source>
</evidence>
<evidence type="ECO:0000256" key="4">
    <source>
        <dbReference type="ARBA" id="ARBA00022989"/>
    </source>
</evidence>
<comment type="subcellular location">
    <subcellularLocation>
        <location evidence="1">Cell membrane</location>
        <topology evidence="1">Multi-pass membrane protein</topology>
    </subcellularLocation>
</comment>
<keyword evidence="3 6" id="KW-0812">Transmembrane</keyword>
<protein>
    <submittedName>
        <fullName evidence="7">ATP synthase subunit I</fullName>
    </submittedName>
</protein>
<dbReference type="Proteomes" id="UP001359886">
    <property type="component" value="Unassembled WGS sequence"/>
</dbReference>
<reference evidence="7 8" key="1">
    <citation type="submission" date="2024-02" db="EMBL/GenBank/DDBJ databases">
        <title>A novel Wenzhouxiangellaceae bacterium, isolated from coastal sediments.</title>
        <authorList>
            <person name="Du Z.-J."/>
            <person name="Ye Y.-Q."/>
            <person name="Zhang X.-Y."/>
        </authorList>
    </citation>
    <scope>NUCLEOTIDE SEQUENCE [LARGE SCALE GENOMIC DNA]</scope>
    <source>
        <strain evidence="7 8">CH-27</strain>
    </source>
</reference>
<dbReference type="GO" id="GO:0005886">
    <property type="term" value="C:plasma membrane"/>
    <property type="evidence" value="ECO:0007669"/>
    <property type="project" value="UniProtKB-SubCell"/>
</dbReference>
<dbReference type="RefSeq" id="WP_354695243.1">
    <property type="nucleotide sequence ID" value="NZ_JAZHOG010000005.1"/>
</dbReference>
<accession>A0AAW9RCL8</accession>
<evidence type="ECO:0000256" key="5">
    <source>
        <dbReference type="ARBA" id="ARBA00023136"/>
    </source>
</evidence>
<name>A0AAW9RCL8_9GAMM</name>
<comment type="caution">
    <text evidence="7">The sequence shown here is derived from an EMBL/GenBank/DDBJ whole genome shotgun (WGS) entry which is preliminary data.</text>
</comment>
<feature type="transmembrane region" description="Helical" evidence="6">
    <location>
        <begin position="48"/>
        <end position="68"/>
    </location>
</feature>
<organism evidence="7 8">
    <name type="scientific">Elongatibacter sediminis</name>
    <dbReference type="NCBI Taxonomy" id="3119006"/>
    <lineage>
        <taxon>Bacteria</taxon>
        <taxon>Pseudomonadati</taxon>
        <taxon>Pseudomonadota</taxon>
        <taxon>Gammaproteobacteria</taxon>
        <taxon>Chromatiales</taxon>
        <taxon>Wenzhouxiangellaceae</taxon>
        <taxon>Elongatibacter</taxon>
    </lineage>
</organism>
<feature type="transmembrane region" description="Helical" evidence="6">
    <location>
        <begin position="112"/>
        <end position="133"/>
    </location>
</feature>
<evidence type="ECO:0000256" key="3">
    <source>
        <dbReference type="ARBA" id="ARBA00022692"/>
    </source>
</evidence>
<dbReference type="AlphaFoldDB" id="A0AAW9RCL8"/>
<dbReference type="InterPro" id="IPR005598">
    <property type="entry name" value="ATP_synth_I"/>
</dbReference>
<feature type="transmembrane region" description="Helical" evidence="6">
    <location>
        <begin position="20"/>
        <end position="42"/>
    </location>
</feature>
<proteinExistence type="predicted"/>
<keyword evidence="2" id="KW-1003">Cell membrane</keyword>
<evidence type="ECO:0000256" key="1">
    <source>
        <dbReference type="ARBA" id="ARBA00004651"/>
    </source>
</evidence>
<dbReference type="EMBL" id="JAZHOG010000005">
    <property type="protein sequence ID" value="MEJ8567923.1"/>
    <property type="molecule type" value="Genomic_DNA"/>
</dbReference>
<evidence type="ECO:0000313" key="7">
    <source>
        <dbReference type="EMBL" id="MEJ8567923.1"/>
    </source>
</evidence>
<evidence type="ECO:0000256" key="6">
    <source>
        <dbReference type="SAM" id="Phobius"/>
    </source>
</evidence>
<keyword evidence="8" id="KW-1185">Reference proteome</keyword>
<dbReference type="Pfam" id="PF03899">
    <property type="entry name" value="ATP-synt_I"/>
    <property type="match status" value="1"/>
</dbReference>
<evidence type="ECO:0000313" key="8">
    <source>
        <dbReference type="Proteomes" id="UP001359886"/>
    </source>
</evidence>
<feature type="transmembrane region" description="Helical" evidence="6">
    <location>
        <begin position="80"/>
        <end position="106"/>
    </location>
</feature>
<sequence length="134" mass="13964">MNSSPDENAGRAYAERTVRALGAGLRLQTWVAIGMAAVAFLAGGKVAAGSSFCGSLAVYLPGWLFTALVARRLGGDTAAFLRAAALAEFGKLFLTGVLCAVAFIWVRPLAPGWFFTGMIVVLATGWVGLGRAIR</sequence>